<protein>
    <submittedName>
        <fullName evidence="12">Cation-transporting ATPase, E1-E2 family</fullName>
    </submittedName>
</protein>
<organism evidence="12 13">
    <name type="scientific">Vulgatibacter incomptus</name>
    <dbReference type="NCBI Taxonomy" id="1391653"/>
    <lineage>
        <taxon>Bacteria</taxon>
        <taxon>Pseudomonadati</taxon>
        <taxon>Myxococcota</taxon>
        <taxon>Myxococcia</taxon>
        <taxon>Myxococcales</taxon>
        <taxon>Cystobacterineae</taxon>
        <taxon>Vulgatibacteraceae</taxon>
        <taxon>Vulgatibacter</taxon>
    </lineage>
</organism>
<proteinExistence type="inferred from homology"/>
<keyword evidence="8 10" id="KW-0472">Membrane</keyword>
<dbReference type="InterPro" id="IPR001757">
    <property type="entry name" value="P_typ_ATPase"/>
</dbReference>
<feature type="transmembrane region" description="Helical" evidence="10">
    <location>
        <begin position="928"/>
        <end position="946"/>
    </location>
</feature>
<keyword evidence="4" id="KW-0547">Nucleotide-binding</keyword>
<dbReference type="PANTHER" id="PTHR43294:SF20">
    <property type="entry name" value="P-TYPE ATPASE"/>
    <property type="match status" value="1"/>
</dbReference>
<dbReference type="PATRIC" id="fig|1391653.3.peg.2533"/>
<dbReference type="InterPro" id="IPR059000">
    <property type="entry name" value="ATPase_P-type_domA"/>
</dbReference>
<dbReference type="GO" id="GO:0036376">
    <property type="term" value="P:sodium ion export across plasma membrane"/>
    <property type="evidence" value="ECO:0007669"/>
    <property type="project" value="TreeGrafter"/>
</dbReference>
<dbReference type="InterPro" id="IPR023298">
    <property type="entry name" value="ATPase_P-typ_TM_dom_sf"/>
</dbReference>
<keyword evidence="3 10" id="KW-0812">Transmembrane</keyword>
<dbReference type="Gene3D" id="3.40.1110.10">
    <property type="entry name" value="Calcium-transporting ATPase, cytoplasmic domain N"/>
    <property type="match status" value="1"/>
</dbReference>
<evidence type="ECO:0000313" key="12">
    <source>
        <dbReference type="EMBL" id="AKU92043.1"/>
    </source>
</evidence>
<dbReference type="GO" id="GO:0006883">
    <property type="term" value="P:intracellular sodium ion homeostasis"/>
    <property type="evidence" value="ECO:0007669"/>
    <property type="project" value="TreeGrafter"/>
</dbReference>
<evidence type="ECO:0000256" key="9">
    <source>
        <dbReference type="SAM" id="MobiDB-lite"/>
    </source>
</evidence>
<dbReference type="SMART" id="SM00831">
    <property type="entry name" value="Cation_ATPase_N"/>
    <property type="match status" value="1"/>
</dbReference>
<dbReference type="Pfam" id="PF00689">
    <property type="entry name" value="Cation_ATPase_C"/>
    <property type="match status" value="1"/>
</dbReference>
<dbReference type="InterPro" id="IPR050510">
    <property type="entry name" value="Cation_transp_ATPase_P-type"/>
</dbReference>
<dbReference type="PANTHER" id="PTHR43294">
    <property type="entry name" value="SODIUM/POTASSIUM-TRANSPORTING ATPASE SUBUNIT ALPHA"/>
    <property type="match status" value="1"/>
</dbReference>
<dbReference type="InterPro" id="IPR036412">
    <property type="entry name" value="HAD-like_sf"/>
</dbReference>
<evidence type="ECO:0000256" key="5">
    <source>
        <dbReference type="ARBA" id="ARBA00022840"/>
    </source>
</evidence>
<dbReference type="InterPro" id="IPR023299">
    <property type="entry name" value="ATPase_P-typ_cyto_dom_N"/>
</dbReference>
<dbReference type="PRINTS" id="PR00119">
    <property type="entry name" value="CATATPASE"/>
</dbReference>
<comment type="similarity">
    <text evidence="2">Belongs to the cation transport ATPase (P-type) (TC 3.A.3) family. Type IIA subfamily.</text>
</comment>
<dbReference type="GO" id="GO:0016887">
    <property type="term" value="F:ATP hydrolysis activity"/>
    <property type="evidence" value="ECO:0007669"/>
    <property type="project" value="InterPro"/>
</dbReference>
<dbReference type="SUPFAM" id="SSF81665">
    <property type="entry name" value="Calcium ATPase, transmembrane domain M"/>
    <property type="match status" value="1"/>
</dbReference>
<gene>
    <name evidence="12" type="ORF">AKJ08_2430</name>
</gene>
<accession>A0A0K1PET3</accession>
<dbReference type="InterPro" id="IPR023214">
    <property type="entry name" value="HAD_sf"/>
</dbReference>
<dbReference type="GO" id="GO:0030007">
    <property type="term" value="P:intracellular potassium ion homeostasis"/>
    <property type="evidence" value="ECO:0007669"/>
    <property type="project" value="TreeGrafter"/>
</dbReference>
<dbReference type="PRINTS" id="PR00120">
    <property type="entry name" value="HATPASE"/>
</dbReference>
<dbReference type="Pfam" id="PF00122">
    <property type="entry name" value="E1-E2_ATPase"/>
    <property type="match status" value="1"/>
</dbReference>
<dbReference type="SFLD" id="SFLDS00003">
    <property type="entry name" value="Haloacid_Dehalogenase"/>
    <property type="match status" value="1"/>
</dbReference>
<dbReference type="GO" id="GO:1902600">
    <property type="term" value="P:proton transmembrane transport"/>
    <property type="evidence" value="ECO:0007669"/>
    <property type="project" value="TreeGrafter"/>
</dbReference>
<evidence type="ECO:0000256" key="6">
    <source>
        <dbReference type="ARBA" id="ARBA00022967"/>
    </source>
</evidence>
<evidence type="ECO:0000256" key="4">
    <source>
        <dbReference type="ARBA" id="ARBA00022741"/>
    </source>
</evidence>
<evidence type="ECO:0000256" key="8">
    <source>
        <dbReference type="ARBA" id="ARBA00023136"/>
    </source>
</evidence>
<dbReference type="STRING" id="1391653.AKJ08_2430"/>
<evidence type="ECO:0000256" key="10">
    <source>
        <dbReference type="SAM" id="Phobius"/>
    </source>
</evidence>
<dbReference type="SUPFAM" id="SSF81660">
    <property type="entry name" value="Metal cation-transporting ATPase, ATP-binding domain N"/>
    <property type="match status" value="1"/>
</dbReference>
<dbReference type="KEGG" id="vin:AKJ08_2430"/>
<reference evidence="12 13" key="1">
    <citation type="submission" date="2015-08" db="EMBL/GenBank/DDBJ databases">
        <authorList>
            <person name="Babu N.S."/>
            <person name="Beckwith C.J."/>
            <person name="Beseler K.G."/>
            <person name="Brison A."/>
            <person name="Carone J.V."/>
            <person name="Caskin T.P."/>
            <person name="Diamond M."/>
            <person name="Durham M.E."/>
            <person name="Foxe J.M."/>
            <person name="Go M."/>
            <person name="Henderson B.A."/>
            <person name="Jones I.B."/>
            <person name="McGettigan J.A."/>
            <person name="Micheletti S.J."/>
            <person name="Nasrallah M.E."/>
            <person name="Ortiz D."/>
            <person name="Piller C.R."/>
            <person name="Privatt S.R."/>
            <person name="Schneider S.L."/>
            <person name="Sharp S."/>
            <person name="Smith T.C."/>
            <person name="Stanton J.D."/>
            <person name="Ullery H.E."/>
            <person name="Wilson R.J."/>
            <person name="Serrano M.G."/>
            <person name="Buck G."/>
            <person name="Lee V."/>
            <person name="Wang Y."/>
            <person name="Carvalho R."/>
            <person name="Voegtly L."/>
            <person name="Shi R."/>
            <person name="Duckworth R."/>
            <person name="Johnson A."/>
            <person name="Loviza R."/>
            <person name="Walstead R."/>
            <person name="Shah Z."/>
            <person name="Kiflezghi M."/>
            <person name="Wade K."/>
            <person name="Ball S.L."/>
            <person name="Bradley K.W."/>
            <person name="Asai D.J."/>
            <person name="Bowman C.A."/>
            <person name="Russell D.A."/>
            <person name="Pope W.H."/>
            <person name="Jacobs-Sera D."/>
            <person name="Hendrix R.W."/>
            <person name="Hatfull G.F."/>
        </authorList>
    </citation>
    <scope>NUCLEOTIDE SEQUENCE [LARGE SCALE GENOMIC DNA]</scope>
    <source>
        <strain evidence="12 13">DSM 27710</strain>
    </source>
</reference>
<dbReference type="RefSeq" id="WP_050726270.1">
    <property type="nucleotide sequence ID" value="NZ_CP012332.1"/>
</dbReference>
<evidence type="ECO:0000313" key="13">
    <source>
        <dbReference type="Proteomes" id="UP000055590"/>
    </source>
</evidence>
<dbReference type="Pfam" id="PF00690">
    <property type="entry name" value="Cation_ATPase_N"/>
    <property type="match status" value="1"/>
</dbReference>
<dbReference type="SFLD" id="SFLDF00027">
    <property type="entry name" value="p-type_atpase"/>
    <property type="match status" value="1"/>
</dbReference>
<keyword evidence="6" id="KW-1278">Translocase</keyword>
<evidence type="ECO:0000256" key="3">
    <source>
        <dbReference type="ARBA" id="ARBA00022692"/>
    </source>
</evidence>
<evidence type="ECO:0000256" key="1">
    <source>
        <dbReference type="ARBA" id="ARBA00004141"/>
    </source>
</evidence>
<keyword evidence="13" id="KW-1185">Reference proteome</keyword>
<dbReference type="GO" id="GO:0005886">
    <property type="term" value="C:plasma membrane"/>
    <property type="evidence" value="ECO:0007669"/>
    <property type="project" value="TreeGrafter"/>
</dbReference>
<dbReference type="GO" id="GO:1990573">
    <property type="term" value="P:potassium ion import across plasma membrane"/>
    <property type="evidence" value="ECO:0007669"/>
    <property type="project" value="TreeGrafter"/>
</dbReference>
<dbReference type="GO" id="GO:0005391">
    <property type="term" value="F:P-type sodium:potassium-exchanging transporter activity"/>
    <property type="evidence" value="ECO:0007669"/>
    <property type="project" value="TreeGrafter"/>
</dbReference>
<dbReference type="AlphaFoldDB" id="A0A0K1PET3"/>
<name>A0A0K1PET3_9BACT</name>
<evidence type="ECO:0000256" key="2">
    <source>
        <dbReference type="ARBA" id="ARBA00005675"/>
    </source>
</evidence>
<dbReference type="NCBIfam" id="TIGR01494">
    <property type="entry name" value="ATPase_P-type"/>
    <property type="match status" value="2"/>
</dbReference>
<dbReference type="InterPro" id="IPR004014">
    <property type="entry name" value="ATPase_P-typ_cation-transptr_N"/>
</dbReference>
<dbReference type="PROSITE" id="PS00154">
    <property type="entry name" value="ATPASE_E1_E2"/>
    <property type="match status" value="1"/>
</dbReference>
<dbReference type="Gene3D" id="2.70.150.10">
    <property type="entry name" value="Calcium-transporting ATPase, cytoplasmic transduction domain A"/>
    <property type="match status" value="1"/>
</dbReference>
<feature type="domain" description="Cation-transporting P-type ATPase N-terminal" evidence="11">
    <location>
        <begin position="98"/>
        <end position="171"/>
    </location>
</feature>
<dbReference type="EMBL" id="CP012332">
    <property type="protein sequence ID" value="AKU92043.1"/>
    <property type="molecule type" value="Genomic_DNA"/>
</dbReference>
<dbReference type="SUPFAM" id="SSF81653">
    <property type="entry name" value="Calcium ATPase, transduction domain A"/>
    <property type="match status" value="1"/>
</dbReference>
<sequence>MIVLLADTQVHPARVARHHRAARRLRLEVPGLVGDRHLGRRLEQTVGAWPGIVEARANPLSGRVLIRYSPGTPLLAELHEEGREAAAPPRNGRRTERQWHALSVADVLEELGSGPDGLDHAEAAARLRRYGANLVEPVDERSRLEIAFGQVANLPMGLLFGSAGLAAVTGQALEATAILVVIGLNAAIGYRIESKNQEILASWRKLESGVALAVRGGSLVNVAATELVPGDVLVCRSGDVLPADARLIESRRLAADEAPLTGESEAQQKSDEPVPADEPLAQRTSMLYAGSTVVAGSGRAVVVATAGATELARVRRLVETSQAPQAPVTKRLESLSNGLAWASLGAAGLSAGLGLLRGRSFARVLQSAVALGVAAIPEGLPIVATAALVRSMQRLHRHGMIVRRLAASEALGTVSVICADKTGTLTRNEMRLEAIDLGDGAVDPATITADPERILEDPGSLLLAAGLLNSEVEEVRGETRLAGSSTERALVLGAEHAGLDGARLRQAFPRRELRERSRGVRYVVSLHDAPDGELVAFVKGAPGQVIDLCDRDRSGALGDEGRARLRESNAALASAGLRVLAFAWKRFSEGEDPSHLEGGLTFIGLAGLRDPIREGAGEAIRLARRAGIRTVILTGDQRRTAEAIAGELDLGGGTLLASELATLGRDELARRLDRTAVLARITPEEKLAVVKLLQERGEIVAMAGDGINDAPALKVADVGISVGARASDLARQVADLVMAGDDLRTILAAVGEGRIVQDNLRRSLHFICATNLSELALILGALLVGLPEPLLPLQLLWLNLLSDTLPALALALEPGKPEVLDRPPAVKGAPLIDGEDLRRLVRDGGWMTAMGAGAMILGGPPLAFAVLPTAQLGYAVACRAPRRGSRQERAGADARFAGLVGSAALLHLGGLVVPQLRRVLRIPAPTPLLLGGFAVGLAAPMLLSAAPRIRVIRRGGESR</sequence>
<evidence type="ECO:0000259" key="11">
    <source>
        <dbReference type="SMART" id="SM00831"/>
    </source>
</evidence>
<dbReference type="InterPro" id="IPR008250">
    <property type="entry name" value="ATPase_P-typ_transduc_dom_A_sf"/>
</dbReference>
<evidence type="ECO:0000256" key="7">
    <source>
        <dbReference type="ARBA" id="ARBA00022989"/>
    </source>
</evidence>
<keyword evidence="7 10" id="KW-1133">Transmembrane helix</keyword>
<comment type="subcellular location">
    <subcellularLocation>
        <location evidence="1">Membrane</location>
        <topology evidence="1">Multi-pass membrane protein</topology>
    </subcellularLocation>
</comment>
<dbReference type="Proteomes" id="UP000055590">
    <property type="component" value="Chromosome"/>
</dbReference>
<feature type="transmembrane region" description="Helical" evidence="10">
    <location>
        <begin position="896"/>
        <end position="916"/>
    </location>
</feature>
<dbReference type="Gene3D" id="3.40.50.1000">
    <property type="entry name" value="HAD superfamily/HAD-like"/>
    <property type="match status" value="1"/>
</dbReference>
<dbReference type="SFLD" id="SFLDG00002">
    <property type="entry name" value="C1.7:_P-type_atpase_like"/>
    <property type="match status" value="1"/>
</dbReference>
<dbReference type="Gene3D" id="1.20.1110.10">
    <property type="entry name" value="Calcium-transporting ATPase, transmembrane domain"/>
    <property type="match status" value="1"/>
</dbReference>
<feature type="transmembrane region" description="Helical" evidence="10">
    <location>
        <begin position="846"/>
        <end position="875"/>
    </location>
</feature>
<dbReference type="InterPro" id="IPR018303">
    <property type="entry name" value="ATPase_P-typ_P_site"/>
</dbReference>
<dbReference type="SUPFAM" id="SSF56784">
    <property type="entry name" value="HAD-like"/>
    <property type="match status" value="1"/>
</dbReference>
<keyword evidence="5" id="KW-0067">ATP-binding</keyword>
<dbReference type="InterPro" id="IPR006068">
    <property type="entry name" value="ATPase_P-typ_cation-transptr_C"/>
</dbReference>
<dbReference type="OrthoDB" id="5496529at2"/>
<dbReference type="GO" id="GO:0005524">
    <property type="term" value="F:ATP binding"/>
    <property type="evidence" value="ECO:0007669"/>
    <property type="project" value="UniProtKB-KW"/>
</dbReference>
<dbReference type="InterPro" id="IPR044492">
    <property type="entry name" value="P_typ_ATPase_HD_dom"/>
</dbReference>
<feature type="region of interest" description="Disordered" evidence="9">
    <location>
        <begin position="256"/>
        <end position="277"/>
    </location>
</feature>
<dbReference type="Pfam" id="PF13246">
    <property type="entry name" value="Cation_ATPase"/>
    <property type="match status" value="1"/>
</dbReference>